<dbReference type="AlphaFoldDB" id="A0A8H5Z8J7"/>
<reference evidence="3" key="1">
    <citation type="submission" date="2019-11" db="EMBL/GenBank/DDBJ databases">
        <title>Bipolaris sorokiniana Genome sequencing.</title>
        <authorList>
            <person name="Wang H."/>
        </authorList>
    </citation>
    <scope>NUCLEOTIDE SEQUENCE</scope>
</reference>
<evidence type="ECO:0000313" key="3">
    <source>
        <dbReference type="EMBL" id="KAF5844776.1"/>
    </source>
</evidence>
<dbReference type="Pfam" id="PF11913">
    <property type="entry name" value="DUF3431"/>
    <property type="match status" value="1"/>
</dbReference>
<keyword evidence="2" id="KW-1133">Transmembrane helix</keyword>
<evidence type="ECO:0000256" key="1">
    <source>
        <dbReference type="SAM" id="MobiDB-lite"/>
    </source>
</evidence>
<evidence type="ECO:0000313" key="4">
    <source>
        <dbReference type="Proteomes" id="UP000624244"/>
    </source>
</evidence>
<name>A0A8H5Z8J7_COCSA</name>
<keyword evidence="2" id="KW-0812">Transmembrane</keyword>
<dbReference type="EMBL" id="WNKQ01000021">
    <property type="protein sequence ID" value="KAF5844776.1"/>
    <property type="molecule type" value="Genomic_DNA"/>
</dbReference>
<sequence length="687" mass="77571">MPTAHGHQRTHENHLSQCRAVYDRLQDHRQLVWLPCAVTSLLTTRHLLVEANLHYPLQLYICQIVATAILAFVSHLWRKNDQERSSEQEQPRRPIQASLLVIASQALQAVAALCITQAVLHTSNLPLLCMLATIAFFAEGLILHVFSYTSRSGVDALRLGIHLLACTGILSVEYRLMVPSLITSILAMLMLGLASALRKLASKHYPGVSLSQSTDASWLVAIGILITAFCALSGWPDEHRNLLDRENLLLRTLNAISTGAALLIGGSVLFPIETIGNGRSSGYTASQRVSDAFTQLTMTAIIGCFTTLSLRRSYSSWYQLCFYFLAVLCICGHEVYRSSWKQARQPKDPHGSYDMVPCSPRTRSDDSEEAGEADMLASRPDYSHGFRSSVSSIILVMIWTAYVSFNFGQRQYPHIEPRLDLKYEANTPLEVVISMYKERTEDVASLISKLHTMPQMSQALVTIYLKDGQADEEKVKQETKAHNVVKLPNVGREAETYLNHIVNRWDKLAERTIFLQADIHNPREFYPFFQRYFRVNETGFLNLGWAGNVCHSDDCGDKQGWQDETSLFPQIQSRIDHSVRDSILLSYKGQFVATAARIRGIDKAIYDDLWKLLVDEKSWAHSEPYLQGREDAMSKPWFGYTMERIWNVLFQCSDMDVAWKCPTLLSGWRPGGSIADCQCFDTELVES</sequence>
<gene>
    <name evidence="3" type="ORF">GGP41_008712</name>
</gene>
<organism evidence="3 4">
    <name type="scientific">Cochliobolus sativus</name>
    <name type="common">Common root rot and spot blotch fungus</name>
    <name type="synonym">Bipolaris sorokiniana</name>
    <dbReference type="NCBI Taxonomy" id="45130"/>
    <lineage>
        <taxon>Eukaryota</taxon>
        <taxon>Fungi</taxon>
        <taxon>Dikarya</taxon>
        <taxon>Ascomycota</taxon>
        <taxon>Pezizomycotina</taxon>
        <taxon>Dothideomycetes</taxon>
        <taxon>Pleosporomycetidae</taxon>
        <taxon>Pleosporales</taxon>
        <taxon>Pleosporineae</taxon>
        <taxon>Pleosporaceae</taxon>
        <taxon>Bipolaris</taxon>
    </lineage>
</organism>
<protein>
    <submittedName>
        <fullName evidence="3">Uncharacterized protein</fullName>
    </submittedName>
</protein>
<evidence type="ECO:0000256" key="2">
    <source>
        <dbReference type="SAM" id="Phobius"/>
    </source>
</evidence>
<feature type="transmembrane region" description="Helical" evidence="2">
    <location>
        <begin position="97"/>
        <end position="119"/>
    </location>
</feature>
<feature type="transmembrane region" description="Helical" evidence="2">
    <location>
        <begin position="178"/>
        <end position="197"/>
    </location>
</feature>
<dbReference type="OMA" id="SIADCQC"/>
<keyword evidence="2" id="KW-0472">Membrane</keyword>
<dbReference type="PANTHER" id="PTHR37490">
    <property type="entry name" value="EXPRESSED PROTEIN"/>
    <property type="match status" value="1"/>
</dbReference>
<feature type="transmembrane region" description="Helical" evidence="2">
    <location>
        <begin position="57"/>
        <end position="77"/>
    </location>
</feature>
<proteinExistence type="predicted"/>
<dbReference type="PANTHER" id="PTHR37490:SF1">
    <property type="entry name" value="GLYCOSYLTRANSFERASE 2-LIKE DOMAIN-CONTAINING PROTEIN"/>
    <property type="match status" value="1"/>
</dbReference>
<feature type="transmembrane region" description="Helical" evidence="2">
    <location>
        <begin position="125"/>
        <end position="149"/>
    </location>
</feature>
<accession>A0A8H5Z8J7</accession>
<comment type="caution">
    <text evidence="3">The sequence shown here is derived from an EMBL/GenBank/DDBJ whole genome shotgun (WGS) entry which is preliminary data.</text>
</comment>
<feature type="region of interest" description="Disordered" evidence="1">
    <location>
        <begin position="344"/>
        <end position="374"/>
    </location>
</feature>
<feature type="transmembrane region" description="Helical" evidence="2">
    <location>
        <begin position="218"/>
        <end position="236"/>
    </location>
</feature>
<dbReference type="InterPro" id="IPR021838">
    <property type="entry name" value="DUF3431"/>
</dbReference>
<dbReference type="Proteomes" id="UP000624244">
    <property type="component" value="Unassembled WGS sequence"/>
</dbReference>
<feature type="transmembrane region" description="Helical" evidence="2">
    <location>
        <begin position="248"/>
        <end position="272"/>
    </location>
</feature>